<dbReference type="OrthoDB" id="3237250at2759"/>
<dbReference type="AlphaFoldDB" id="A0A9W8JSB6"/>
<keyword evidence="3" id="KW-1185">Reference proteome</keyword>
<gene>
    <name evidence="2" type="ORF">NLJ89_g10122</name>
</gene>
<name>A0A9W8JSB6_9AGAR</name>
<evidence type="ECO:0000256" key="1">
    <source>
        <dbReference type="SAM" id="MobiDB-lite"/>
    </source>
</evidence>
<feature type="region of interest" description="Disordered" evidence="1">
    <location>
        <begin position="409"/>
        <end position="448"/>
    </location>
</feature>
<feature type="region of interest" description="Disordered" evidence="1">
    <location>
        <begin position="213"/>
        <end position="248"/>
    </location>
</feature>
<feature type="compositionally biased region" description="Pro residues" evidence="1">
    <location>
        <begin position="428"/>
        <end position="438"/>
    </location>
</feature>
<reference evidence="2" key="1">
    <citation type="submission" date="2022-07" db="EMBL/GenBank/DDBJ databases">
        <title>Genome Sequence of Agrocybe chaxingu.</title>
        <authorList>
            <person name="Buettner E."/>
        </authorList>
    </citation>
    <scope>NUCLEOTIDE SEQUENCE</scope>
    <source>
        <strain evidence="2">MP-N11</strain>
    </source>
</reference>
<organism evidence="2 3">
    <name type="scientific">Agrocybe chaxingu</name>
    <dbReference type="NCBI Taxonomy" id="84603"/>
    <lineage>
        <taxon>Eukaryota</taxon>
        <taxon>Fungi</taxon>
        <taxon>Dikarya</taxon>
        <taxon>Basidiomycota</taxon>
        <taxon>Agaricomycotina</taxon>
        <taxon>Agaricomycetes</taxon>
        <taxon>Agaricomycetidae</taxon>
        <taxon>Agaricales</taxon>
        <taxon>Agaricineae</taxon>
        <taxon>Strophariaceae</taxon>
        <taxon>Agrocybe</taxon>
    </lineage>
</organism>
<sequence length="827" mass="91680">MPFVGIAMSRFDPASEYAKIVHAHGGWQLRPGLIKYWHDTEIVMLAASKALSGCILSQAPYLEGLWDVPPKPSSYRFRESQKELGKARRAAEQSAYSFAIHGGYISFLLALFRVVVGPPSIKTRDIYQQLGLASSLSSLEKLFFSGVGNTDPSFSRRGLIVAAQGCPWINLIPWIVESNIPVWIHWGTPPFFAVSEQSWLALYRPTQASTSSSQDFSASWEGVPAANNQPNHSKTMVPEASSAENPDVNPDFPAVVADSGQKPGETMKAFFQRRMKKNLRFIEKETPADTERRLRRVAEKEKNGPPGKKGPQTFYWEKRKGYRIRTFFPRSEARDLWDILEHIYDPWCDSWDLCSDFEEEGVEVVGSIIPVREQSPLFDDAGKVIPGTPTEDDALASPTMMRPLTHPRISSHHPASPPNTAAKECTVPLPPLPMPPTSGPSAPSNTHRMPALETRTTREFMYYKYGCTSHMSSTTLLPPHVQGELLVLPKLDVAFQLVGAESLTRELGDDVSLLDFLVMVFHCKTRPATEIIPTLWDFRPQNDVALHLVPSLFCIQPFDTPSKVTLCILRPKSDETEGSWLVAVSPRIALECIRRGLGPTNVDVATYLLSNGIPFSTLLPAPSLNPSKILQPKPSEPVVQGEPSDTGSDYGAYVKNRDLHLRSISRGRRALSMGGILRRLAMECLPDSDVLAGPSQDALEGNGEVYIIDGNVMVDDGLSVQDLDIISGVCVSVLKGPGSTSSPSWFPRERLWNDSGFNKGFWDPAAEAWYRRRCSELSTGEASKVLTSDWKCRILGTERTHDFLTLMDKHCLAYLKSSDAAPLLYLP</sequence>
<accession>A0A9W8JSB6</accession>
<evidence type="ECO:0000313" key="3">
    <source>
        <dbReference type="Proteomes" id="UP001148786"/>
    </source>
</evidence>
<dbReference type="EMBL" id="JANKHO010001755">
    <property type="protein sequence ID" value="KAJ3499226.1"/>
    <property type="molecule type" value="Genomic_DNA"/>
</dbReference>
<comment type="caution">
    <text evidence="2">The sequence shown here is derived from an EMBL/GenBank/DDBJ whole genome shotgun (WGS) entry which is preliminary data.</text>
</comment>
<protein>
    <submittedName>
        <fullName evidence="2">Uncharacterized protein</fullName>
    </submittedName>
</protein>
<dbReference type="Proteomes" id="UP001148786">
    <property type="component" value="Unassembled WGS sequence"/>
</dbReference>
<proteinExistence type="predicted"/>
<evidence type="ECO:0000313" key="2">
    <source>
        <dbReference type="EMBL" id="KAJ3499226.1"/>
    </source>
</evidence>